<protein>
    <recommendedName>
        <fullName evidence="4">Cbs domain-containing protein</fullName>
    </recommendedName>
</protein>
<dbReference type="Proteomes" id="UP000237438">
    <property type="component" value="Unassembled WGS sequence"/>
</dbReference>
<accession>A0A2S4PSG6</accession>
<dbReference type="AlphaFoldDB" id="A0A2S4PSG6"/>
<dbReference type="EMBL" id="PEDP01000778">
    <property type="protein sequence ID" value="POS84977.1"/>
    <property type="molecule type" value="Genomic_DNA"/>
</dbReference>
<comment type="caution">
    <text evidence="2">The sequence shown here is derived from an EMBL/GenBank/DDBJ whole genome shotgun (WGS) entry which is preliminary data.</text>
</comment>
<gene>
    <name evidence="2" type="ORF">EPUL_003488</name>
</gene>
<name>A0A2S4PSG6_9PEZI</name>
<feature type="region of interest" description="Disordered" evidence="1">
    <location>
        <begin position="389"/>
        <end position="412"/>
    </location>
</feature>
<sequence>MPSPLLPRRHYLFSNSGRKYPTQDPPKNKFNYKLDQASGQVFTETIVKGIRRDDSYWEYHPNSAPFIDPPLWTVNKSNSKRLPGNEHFNGTRSLLLTSLEEVVSNVLDLTANLLIQMPMNLIELLWKALSKRSLISFYLWSIFSVRLFEQKSVSSGKLTYYQNILSPKSPLAIYTQALTSTSYEFITALVITAPFSVPDLIEISTLVNLVTLEIINYSDPRHSVVSDLLVKAWSLCACQKKSFQVLQILRFWNHWEITPKSLEYLLHFPVLTLYDVRGCNFDRFNSQKCTGWNYIGNRISLRTQKNECFKGLNCRHHIPNVSTQDSTQANLRPKSANSKTNMLIDMICQDCAPLACLRLGPSYTLNHEPSWFLRVKGLKQDVTKRSIFPRPKNLKDQMASQPSSVSSRPLVRRNNKRKLDDFLLEFS</sequence>
<evidence type="ECO:0000256" key="1">
    <source>
        <dbReference type="SAM" id="MobiDB-lite"/>
    </source>
</evidence>
<dbReference type="OrthoDB" id="5273928at2759"/>
<organism evidence="2 3">
    <name type="scientific">Erysiphe pulchra</name>
    <dbReference type="NCBI Taxonomy" id="225359"/>
    <lineage>
        <taxon>Eukaryota</taxon>
        <taxon>Fungi</taxon>
        <taxon>Dikarya</taxon>
        <taxon>Ascomycota</taxon>
        <taxon>Pezizomycotina</taxon>
        <taxon>Leotiomycetes</taxon>
        <taxon>Erysiphales</taxon>
        <taxon>Erysiphaceae</taxon>
        <taxon>Erysiphe</taxon>
    </lineage>
</organism>
<evidence type="ECO:0000313" key="3">
    <source>
        <dbReference type="Proteomes" id="UP000237438"/>
    </source>
</evidence>
<feature type="compositionally biased region" description="Low complexity" evidence="1">
    <location>
        <begin position="400"/>
        <end position="409"/>
    </location>
</feature>
<reference evidence="2 3" key="1">
    <citation type="submission" date="2017-10" db="EMBL/GenBank/DDBJ databases">
        <title>Development of genomic resources for the powdery mildew, Erysiphe pulchra.</title>
        <authorList>
            <person name="Wadl P.A."/>
            <person name="Mack B.M."/>
            <person name="Moore G."/>
            <person name="Beltz S.B."/>
        </authorList>
    </citation>
    <scope>NUCLEOTIDE SEQUENCE [LARGE SCALE GENOMIC DNA]</scope>
    <source>
        <strain evidence="2">Cflorida</strain>
    </source>
</reference>
<proteinExistence type="predicted"/>
<keyword evidence="3" id="KW-1185">Reference proteome</keyword>
<evidence type="ECO:0008006" key="4">
    <source>
        <dbReference type="Google" id="ProtNLM"/>
    </source>
</evidence>
<evidence type="ECO:0000313" key="2">
    <source>
        <dbReference type="EMBL" id="POS84977.1"/>
    </source>
</evidence>